<evidence type="ECO:0000313" key="3">
    <source>
        <dbReference type="Proteomes" id="UP000609726"/>
    </source>
</evidence>
<dbReference type="Proteomes" id="UP000609726">
    <property type="component" value="Unassembled WGS sequence"/>
</dbReference>
<evidence type="ECO:0000313" key="2">
    <source>
        <dbReference type="EMBL" id="NHZ90621.1"/>
    </source>
</evidence>
<dbReference type="RefSeq" id="WP_166877239.1">
    <property type="nucleotide sequence ID" value="NZ_WHJH01000018.1"/>
</dbReference>
<name>A0ABX0NUJ6_9BURK</name>
<accession>A0ABX0NUJ6</accession>
<feature type="chain" id="PRO_5046089359" description="Flagellar hook-length control protein FliK" evidence="1">
    <location>
        <begin position="30"/>
        <end position="303"/>
    </location>
</feature>
<sequence length="303" mass="32050">MSTIPSQPLGAVPIAPLAPVSLLPAPASAAAMAVPAVPLPEAHSVTAPPASGGGLPPNLSESASMRADQVFMARQLAWPVLDGAALASAWRGMVRTYAAQLATLQEQGRAQFMPGNLLMSGVQQAMQASTVQQQATLLWHPEAWRFVLPGAGGQQLALRLLTGLPDPPPSRRQRAKAALRLDVVLSDGSHATVQLELLDGVMMELAAEHPRAVALLRHSLPALKQAIETAGLRLARTSVRHGIWPGKPLQQYSSQVSAALPPSLFRAMAEVALLLARTTRTEAATTVRYTERPLPGMMPYGEP</sequence>
<feature type="signal peptide" evidence="1">
    <location>
        <begin position="1"/>
        <end position="29"/>
    </location>
</feature>
<keyword evidence="3" id="KW-1185">Reference proteome</keyword>
<dbReference type="InterPro" id="IPR038610">
    <property type="entry name" value="FliK-like_C_sf"/>
</dbReference>
<evidence type="ECO:0008006" key="4">
    <source>
        <dbReference type="Google" id="ProtNLM"/>
    </source>
</evidence>
<comment type="caution">
    <text evidence="2">The sequence shown here is derived from an EMBL/GenBank/DDBJ whole genome shotgun (WGS) entry which is preliminary data.</text>
</comment>
<gene>
    <name evidence="2" type="ORF">F2P45_16575</name>
</gene>
<organism evidence="2 3">
    <name type="scientific">Massilia mucilaginosa</name>
    <dbReference type="NCBI Taxonomy" id="2609282"/>
    <lineage>
        <taxon>Bacteria</taxon>
        <taxon>Pseudomonadati</taxon>
        <taxon>Pseudomonadota</taxon>
        <taxon>Betaproteobacteria</taxon>
        <taxon>Burkholderiales</taxon>
        <taxon>Oxalobacteraceae</taxon>
        <taxon>Telluria group</taxon>
        <taxon>Massilia</taxon>
    </lineage>
</organism>
<dbReference type="EMBL" id="WHJH01000018">
    <property type="protein sequence ID" value="NHZ90621.1"/>
    <property type="molecule type" value="Genomic_DNA"/>
</dbReference>
<dbReference type="Gene3D" id="3.30.750.140">
    <property type="match status" value="1"/>
</dbReference>
<proteinExistence type="predicted"/>
<protein>
    <recommendedName>
        <fullName evidence="4">Flagellar hook-length control protein FliK</fullName>
    </recommendedName>
</protein>
<evidence type="ECO:0000256" key="1">
    <source>
        <dbReference type="SAM" id="SignalP"/>
    </source>
</evidence>
<reference evidence="2 3" key="1">
    <citation type="submission" date="2019-10" db="EMBL/GenBank/DDBJ databases">
        <title>Taxonomy of Antarctic Massilia spp.: description of Massilia rubra sp. nov., Massilia aquatica sp. nov., Massilia mucilaginosa sp. nov., Massilia frigida sp. nov. isolated from streams, lakes and regoliths.</title>
        <authorList>
            <person name="Holochova P."/>
            <person name="Sedlacek I."/>
            <person name="Kralova S."/>
            <person name="Maslanova I."/>
            <person name="Busse H.-J."/>
            <person name="Stankova E."/>
            <person name="Vrbovska V."/>
            <person name="Kovarovic V."/>
            <person name="Bartak M."/>
            <person name="Svec P."/>
            <person name="Pantucek R."/>
        </authorList>
    </citation>
    <scope>NUCLEOTIDE SEQUENCE [LARGE SCALE GENOMIC DNA]</scope>
    <source>
        <strain evidence="2 3">CCM 8733</strain>
    </source>
</reference>
<keyword evidence="1" id="KW-0732">Signal</keyword>